<organism evidence="3 4">
    <name type="scientific">Clonostachys rhizophaga</name>
    <dbReference type="NCBI Taxonomy" id="160324"/>
    <lineage>
        <taxon>Eukaryota</taxon>
        <taxon>Fungi</taxon>
        <taxon>Dikarya</taxon>
        <taxon>Ascomycota</taxon>
        <taxon>Pezizomycotina</taxon>
        <taxon>Sordariomycetes</taxon>
        <taxon>Hypocreomycetidae</taxon>
        <taxon>Hypocreales</taxon>
        <taxon>Bionectriaceae</taxon>
        <taxon>Clonostachys</taxon>
    </lineage>
</organism>
<name>A0A9N9VG63_9HYPO</name>
<dbReference type="SUPFAM" id="SSF57701">
    <property type="entry name" value="Zn2/Cys6 DNA-binding domain"/>
    <property type="match status" value="1"/>
</dbReference>
<dbReference type="InterPro" id="IPR053181">
    <property type="entry name" value="EcdB-like_regulator"/>
</dbReference>
<accession>A0A9N9VG63</accession>
<dbReference type="Gene3D" id="4.10.240.10">
    <property type="entry name" value="Zn(2)-C6 fungal-type DNA-binding domain"/>
    <property type="match status" value="1"/>
</dbReference>
<comment type="caution">
    <text evidence="3">The sequence shown here is derived from an EMBL/GenBank/DDBJ whole genome shotgun (WGS) entry which is preliminary data.</text>
</comment>
<evidence type="ECO:0000313" key="3">
    <source>
        <dbReference type="EMBL" id="CAH0025637.1"/>
    </source>
</evidence>
<keyword evidence="4" id="KW-1185">Reference proteome</keyword>
<dbReference type="GO" id="GO:0008270">
    <property type="term" value="F:zinc ion binding"/>
    <property type="evidence" value="ECO:0007669"/>
    <property type="project" value="InterPro"/>
</dbReference>
<dbReference type="PANTHER" id="PTHR47785:SF5">
    <property type="entry name" value="ZN(II)2CYS6 TRANSCRIPTION FACTOR (EUROFUNG)"/>
    <property type="match status" value="1"/>
</dbReference>
<protein>
    <recommendedName>
        <fullName evidence="2">Zn(2)-C6 fungal-type domain-containing protein</fullName>
    </recommendedName>
</protein>
<dbReference type="PROSITE" id="PS00463">
    <property type="entry name" value="ZN2_CY6_FUNGAL_1"/>
    <property type="match status" value="1"/>
</dbReference>
<dbReference type="AlphaFoldDB" id="A0A9N9VG63"/>
<dbReference type="InterPro" id="IPR001138">
    <property type="entry name" value="Zn2Cys6_DnaBD"/>
</dbReference>
<dbReference type="PROSITE" id="PS50048">
    <property type="entry name" value="ZN2_CY6_FUNGAL_2"/>
    <property type="match status" value="1"/>
</dbReference>
<sequence length="615" mass="67718">MSSGSNKRHRVSGDSSSPLRTAIACRACRDRKTRCSGHQPTCTYCFKAGVSCEYGPSVVSTSSSSNLDEWGARILDAIDSISIPPALPINSVLGVTHPPVQGLNPGPDCIPTGRSPITGLSSILEWQVFNIQGDIGPIVRYKQALSHHADQRPMSQITGREAATCAPETLLGLVDIFQAGFLPSIPVLDVADLRRYILHIGEYGDMWNVEACLVLVVAALASRLPQASAFPQYVSSTVSMALRYWNMAKKRLAWALEGSGMVAAQCQLLAAIWYIHTSEPSAAFKMLNGSLLAINTTPPSHDPSISEEARHRRQQDELCDNIRYMCMSLLCRLQGEVSLSPTFTSYNLQDGDKSPQIHSTITQSLNSLLLIRRSIVNVSKMVGSEMSAQELDTLHHSLLVAAQSLDGWYTRLPYNLKSLLADPLTGSSQTPDEGSEMEAQSKLLQCQYLEARELVLRPSLYLTLQRLPSLQLSMASGSSNYQQALSDVVQQYYITQFHAMMIQHRELVVSRLRLCLSNEDSNPQASRVMTLDMGWLKIQTCLSLGLMLIASMQYIGDAESPNGRSVQWRPDEEDYILTLEHWLRNNSGGTGLGIIHADLLRDLYTTLCNNSAVSL</sequence>
<keyword evidence="1" id="KW-0539">Nucleus</keyword>
<dbReference type="OrthoDB" id="10261408at2759"/>
<dbReference type="SMART" id="SM00066">
    <property type="entry name" value="GAL4"/>
    <property type="match status" value="1"/>
</dbReference>
<dbReference type="PANTHER" id="PTHR47785">
    <property type="entry name" value="ZN(II)2CYS6 TRANSCRIPTION FACTOR (EUROFUNG)-RELATED-RELATED"/>
    <property type="match status" value="1"/>
</dbReference>
<gene>
    <name evidence="3" type="ORF">CRHIZ90672A_00016743</name>
</gene>
<dbReference type="Proteomes" id="UP000696573">
    <property type="component" value="Unassembled WGS sequence"/>
</dbReference>
<dbReference type="InterPro" id="IPR036864">
    <property type="entry name" value="Zn2-C6_fun-type_DNA-bd_sf"/>
</dbReference>
<reference evidence="3" key="1">
    <citation type="submission" date="2021-10" db="EMBL/GenBank/DDBJ databases">
        <authorList>
            <person name="Piombo E."/>
        </authorList>
    </citation>
    <scope>NUCLEOTIDE SEQUENCE</scope>
</reference>
<dbReference type="CDD" id="cd00067">
    <property type="entry name" value="GAL4"/>
    <property type="match status" value="1"/>
</dbReference>
<evidence type="ECO:0000313" key="4">
    <source>
        <dbReference type="Proteomes" id="UP000696573"/>
    </source>
</evidence>
<evidence type="ECO:0000259" key="2">
    <source>
        <dbReference type="PROSITE" id="PS50048"/>
    </source>
</evidence>
<feature type="domain" description="Zn(2)-C6 fungal-type" evidence="2">
    <location>
        <begin position="24"/>
        <end position="54"/>
    </location>
</feature>
<dbReference type="Pfam" id="PF00172">
    <property type="entry name" value="Zn_clus"/>
    <property type="match status" value="1"/>
</dbReference>
<proteinExistence type="predicted"/>
<dbReference type="CDD" id="cd12148">
    <property type="entry name" value="fungal_TF_MHR"/>
    <property type="match status" value="1"/>
</dbReference>
<dbReference type="EMBL" id="CABFNQ020000713">
    <property type="protein sequence ID" value="CAH0025637.1"/>
    <property type="molecule type" value="Genomic_DNA"/>
</dbReference>
<evidence type="ECO:0000256" key="1">
    <source>
        <dbReference type="ARBA" id="ARBA00023242"/>
    </source>
</evidence>
<dbReference type="GO" id="GO:0000981">
    <property type="term" value="F:DNA-binding transcription factor activity, RNA polymerase II-specific"/>
    <property type="evidence" value="ECO:0007669"/>
    <property type="project" value="InterPro"/>
</dbReference>